<evidence type="ECO:0000313" key="3">
    <source>
        <dbReference type="Proteomes" id="UP000600865"/>
    </source>
</evidence>
<protein>
    <submittedName>
        <fullName evidence="2">Uncharacterized protein</fullName>
    </submittedName>
</protein>
<gene>
    <name evidence="2" type="ORF">GCM10011309_01340</name>
</gene>
<dbReference type="RefSeq" id="WP_189579926.1">
    <property type="nucleotide sequence ID" value="NZ_BMYV01000001.1"/>
</dbReference>
<reference evidence="2 3" key="1">
    <citation type="journal article" date="2014" name="Int. J. Syst. Evol. Microbiol.">
        <title>Complete genome sequence of Corynebacterium casei LMG S-19264T (=DSM 44701T), isolated from a smear-ripened cheese.</title>
        <authorList>
            <consortium name="US DOE Joint Genome Institute (JGI-PGF)"/>
            <person name="Walter F."/>
            <person name="Albersmeier A."/>
            <person name="Kalinowski J."/>
            <person name="Ruckert C."/>
        </authorList>
    </citation>
    <scope>NUCLEOTIDE SEQUENCE [LARGE SCALE GENOMIC DNA]</scope>
    <source>
        <strain evidence="2 3">KCTC 23968</strain>
    </source>
</reference>
<dbReference type="EMBL" id="BMYV01000001">
    <property type="protein sequence ID" value="GGX56328.1"/>
    <property type="molecule type" value="Genomic_DNA"/>
</dbReference>
<evidence type="ECO:0000313" key="2">
    <source>
        <dbReference type="EMBL" id="GGX56328.1"/>
    </source>
</evidence>
<organism evidence="2 3">
    <name type="scientific">Litorimonas cladophorae</name>
    <dbReference type="NCBI Taxonomy" id="1220491"/>
    <lineage>
        <taxon>Bacteria</taxon>
        <taxon>Pseudomonadati</taxon>
        <taxon>Pseudomonadota</taxon>
        <taxon>Alphaproteobacteria</taxon>
        <taxon>Maricaulales</taxon>
        <taxon>Robiginitomaculaceae</taxon>
    </lineage>
</organism>
<proteinExistence type="predicted"/>
<feature type="transmembrane region" description="Helical" evidence="1">
    <location>
        <begin position="7"/>
        <end position="29"/>
    </location>
</feature>
<dbReference type="AlphaFoldDB" id="A0A918KA92"/>
<dbReference type="Proteomes" id="UP000600865">
    <property type="component" value="Unassembled WGS sequence"/>
</dbReference>
<keyword evidence="1" id="KW-0812">Transmembrane</keyword>
<accession>A0A918KA92</accession>
<evidence type="ECO:0000256" key="1">
    <source>
        <dbReference type="SAM" id="Phobius"/>
    </source>
</evidence>
<comment type="caution">
    <text evidence="2">The sequence shown here is derived from an EMBL/GenBank/DDBJ whole genome shotgun (WGS) entry which is preliminary data.</text>
</comment>
<name>A0A918KA92_9PROT</name>
<feature type="transmembrane region" description="Helical" evidence="1">
    <location>
        <begin position="41"/>
        <end position="59"/>
    </location>
</feature>
<keyword evidence="1" id="KW-1133">Transmembrane helix</keyword>
<keyword evidence="3" id="KW-1185">Reference proteome</keyword>
<keyword evidence="1" id="KW-0472">Membrane</keyword>
<sequence length="82" mass="8932">MKIYLNALIETMLIMLIIGVVAVALIWLLMQSLHAPHAVEFGGEAVAVIATCIAAGFFFRMSVQTEKEIAKNSESLKNHSEG</sequence>